<comment type="caution">
    <text evidence="1">The sequence shown here is derived from an EMBL/GenBank/DDBJ whole genome shotgun (WGS) entry which is preliminary data.</text>
</comment>
<sequence length="81" mass="9421">MKTDIIPCVCCDHERNCGDDVYYGMPQLQVTDKMKYFTAYCPNCGRGGSFQYKSAYLAIKDWNKMQKCLRKNEIFEAGEQE</sequence>
<protein>
    <recommendedName>
        <fullName evidence="3">Restriction alleviation protein, Lar family</fullName>
    </recommendedName>
</protein>
<gene>
    <name evidence="1" type="ORF">D0435_10040</name>
</gene>
<reference evidence="1 2" key="1">
    <citation type="submission" date="2018-08" db="EMBL/GenBank/DDBJ databases">
        <title>Murine metabolic-syndrome-specific gut microbial biobank.</title>
        <authorList>
            <person name="Liu C."/>
        </authorList>
    </citation>
    <scope>NUCLEOTIDE SEQUENCE [LARGE SCALE GENOMIC DNA]</scope>
    <source>
        <strain evidence="1 2">28</strain>
    </source>
</reference>
<keyword evidence="2" id="KW-1185">Reference proteome</keyword>
<accession>A0A845QLP9</accession>
<dbReference type="Proteomes" id="UP000446866">
    <property type="component" value="Unassembled WGS sequence"/>
</dbReference>
<name>A0A845QLP9_9FIRM</name>
<evidence type="ECO:0008006" key="3">
    <source>
        <dbReference type="Google" id="ProtNLM"/>
    </source>
</evidence>
<dbReference type="EMBL" id="QXWK01000018">
    <property type="protein sequence ID" value="NBH61991.1"/>
    <property type="molecule type" value="Genomic_DNA"/>
</dbReference>
<evidence type="ECO:0000313" key="2">
    <source>
        <dbReference type="Proteomes" id="UP000446866"/>
    </source>
</evidence>
<proteinExistence type="predicted"/>
<evidence type="ECO:0000313" key="1">
    <source>
        <dbReference type="EMBL" id="NBH61991.1"/>
    </source>
</evidence>
<organism evidence="1 2">
    <name type="scientific">Anaerotruncus colihominis</name>
    <dbReference type="NCBI Taxonomy" id="169435"/>
    <lineage>
        <taxon>Bacteria</taxon>
        <taxon>Bacillati</taxon>
        <taxon>Bacillota</taxon>
        <taxon>Clostridia</taxon>
        <taxon>Eubacteriales</taxon>
        <taxon>Oscillospiraceae</taxon>
        <taxon>Anaerotruncus</taxon>
    </lineage>
</organism>
<dbReference type="AlphaFoldDB" id="A0A845QLP9"/>